<dbReference type="AlphaFoldDB" id="A0AAD9PLI1"/>
<evidence type="ECO:0000313" key="2">
    <source>
        <dbReference type="Proteomes" id="UP001214638"/>
    </source>
</evidence>
<protein>
    <submittedName>
        <fullName evidence="1">Uncharacterized protein</fullName>
    </submittedName>
</protein>
<dbReference type="KEGG" id="bdw:94334332"/>
<dbReference type="GeneID" id="94334332"/>
<organism evidence="1 2">
    <name type="scientific">Babesia duncani</name>
    <dbReference type="NCBI Taxonomy" id="323732"/>
    <lineage>
        <taxon>Eukaryota</taxon>
        <taxon>Sar</taxon>
        <taxon>Alveolata</taxon>
        <taxon>Apicomplexa</taxon>
        <taxon>Aconoidasida</taxon>
        <taxon>Piroplasmida</taxon>
        <taxon>Babesiidae</taxon>
        <taxon>Babesia</taxon>
    </lineage>
</organism>
<comment type="caution">
    <text evidence="1">The sequence shown here is derived from an EMBL/GenBank/DDBJ whole genome shotgun (WGS) entry which is preliminary data.</text>
</comment>
<keyword evidence="2" id="KW-1185">Reference proteome</keyword>
<accession>A0AAD9PLI1</accession>
<gene>
    <name evidence="1" type="ORF">BdWA1_000034</name>
</gene>
<dbReference type="Proteomes" id="UP001214638">
    <property type="component" value="Unassembled WGS sequence"/>
</dbReference>
<name>A0AAD9PLI1_9APIC</name>
<dbReference type="RefSeq" id="XP_067803881.1">
    <property type="nucleotide sequence ID" value="XM_067945090.1"/>
</dbReference>
<sequence length="250" mass="29519">MARGGHKGLLYAVSGRMTTIFGKRRKRGLYHQCTNEFFKPRWGPIKQPYLLQNYNLKMWADNTIEPNDKIPPNNIYDREARLAWPVTRTGFVSTMYVRNERQYFKPAILATNDKIREYIYNVLEPGYNQCFSGIGVDFNPPESCIESNDMIIFRFQRLYTLIKESDSWRQVSQIQESTNNPFPHVNEGASLIRNLALSDILHVKSNHRLNRRAHPKWYAVKYRKFLQKKRIQEKLHQLRLEEANSAVQHS</sequence>
<reference evidence="1" key="1">
    <citation type="journal article" date="2023" name="Nat. Microbiol.">
        <title>Babesia duncani multi-omics identifies virulence factors and drug targets.</title>
        <authorList>
            <person name="Singh P."/>
            <person name="Lonardi S."/>
            <person name="Liang Q."/>
            <person name="Vydyam P."/>
            <person name="Khabirova E."/>
            <person name="Fang T."/>
            <person name="Gihaz S."/>
            <person name="Thekkiniath J."/>
            <person name="Munshi M."/>
            <person name="Abel S."/>
            <person name="Ciampossin L."/>
            <person name="Batugedara G."/>
            <person name="Gupta M."/>
            <person name="Lu X.M."/>
            <person name="Lenz T."/>
            <person name="Chakravarty S."/>
            <person name="Cornillot E."/>
            <person name="Hu Y."/>
            <person name="Ma W."/>
            <person name="Gonzalez L.M."/>
            <person name="Sanchez S."/>
            <person name="Estrada K."/>
            <person name="Sanchez-Flores A."/>
            <person name="Montero E."/>
            <person name="Harb O.S."/>
            <person name="Le Roch K.G."/>
            <person name="Mamoun C.B."/>
        </authorList>
    </citation>
    <scope>NUCLEOTIDE SEQUENCE</scope>
    <source>
        <strain evidence="1">WA1</strain>
    </source>
</reference>
<evidence type="ECO:0000313" key="1">
    <source>
        <dbReference type="EMBL" id="KAK2197039.1"/>
    </source>
</evidence>
<dbReference type="EMBL" id="JALLKP010000001">
    <property type="protein sequence ID" value="KAK2197039.1"/>
    <property type="molecule type" value="Genomic_DNA"/>
</dbReference>
<proteinExistence type="predicted"/>